<comment type="caution">
    <text evidence="5">The sequence shown here is derived from an EMBL/GenBank/DDBJ whole genome shotgun (WGS) entry which is preliminary data.</text>
</comment>
<proteinExistence type="inferred from homology"/>
<organism evidence="5 6">
    <name type="scientific">Meridianimarinicoccus roseus</name>
    <dbReference type="NCBI Taxonomy" id="2072018"/>
    <lineage>
        <taxon>Bacteria</taxon>
        <taxon>Pseudomonadati</taxon>
        <taxon>Pseudomonadota</taxon>
        <taxon>Alphaproteobacteria</taxon>
        <taxon>Rhodobacterales</taxon>
        <taxon>Paracoccaceae</taxon>
        <taxon>Meridianimarinicoccus</taxon>
    </lineage>
</organism>
<dbReference type="AlphaFoldDB" id="A0A2V2LHD7"/>
<protein>
    <recommendedName>
        <fullName evidence="7">SDR family oxidoreductase</fullName>
    </recommendedName>
</protein>
<feature type="region of interest" description="Disordered" evidence="4">
    <location>
        <begin position="71"/>
        <end position="152"/>
    </location>
</feature>
<accession>A0A2V2LHD7</accession>
<evidence type="ECO:0008006" key="7">
    <source>
        <dbReference type="Google" id="ProtNLM"/>
    </source>
</evidence>
<dbReference type="FunFam" id="3.40.50.720:FF:000084">
    <property type="entry name" value="Short-chain dehydrogenase reductase"/>
    <property type="match status" value="1"/>
</dbReference>
<evidence type="ECO:0000256" key="4">
    <source>
        <dbReference type="SAM" id="MobiDB-lite"/>
    </source>
</evidence>
<dbReference type="SUPFAM" id="SSF51735">
    <property type="entry name" value="NAD(P)-binding Rossmann-fold domains"/>
    <property type="match status" value="1"/>
</dbReference>
<evidence type="ECO:0000256" key="1">
    <source>
        <dbReference type="ARBA" id="ARBA00006484"/>
    </source>
</evidence>
<dbReference type="PANTHER" id="PTHR24321:SF14">
    <property type="entry name" value="SHORT-CHAIN TYPE DEHYDROGENASE_REDUCTASE BLR2146-RELATED"/>
    <property type="match status" value="1"/>
</dbReference>
<dbReference type="OrthoDB" id="9788235at2"/>
<dbReference type="GO" id="GO:0016491">
    <property type="term" value="F:oxidoreductase activity"/>
    <property type="evidence" value="ECO:0007669"/>
    <property type="project" value="UniProtKB-KW"/>
</dbReference>
<evidence type="ECO:0000256" key="3">
    <source>
        <dbReference type="RuleBase" id="RU000363"/>
    </source>
</evidence>
<comment type="similarity">
    <text evidence="1 3">Belongs to the short-chain dehydrogenases/reductases (SDR) family.</text>
</comment>
<dbReference type="EMBL" id="QGKU01000052">
    <property type="protein sequence ID" value="PWR01303.1"/>
    <property type="molecule type" value="Genomic_DNA"/>
</dbReference>
<dbReference type="Proteomes" id="UP000245680">
    <property type="component" value="Unassembled WGS sequence"/>
</dbReference>
<reference evidence="5 6" key="1">
    <citation type="submission" date="2018-05" db="EMBL/GenBank/DDBJ databases">
        <title>Rhodobacteraceae gen. nov., sp. nov. isolated from sea water.</title>
        <authorList>
            <person name="Ren Y."/>
        </authorList>
    </citation>
    <scope>NUCLEOTIDE SEQUENCE [LARGE SCALE GENOMIC DNA]</scope>
    <source>
        <strain evidence="5 6">TG-679</strain>
    </source>
</reference>
<feature type="compositionally biased region" description="Basic residues" evidence="4">
    <location>
        <begin position="131"/>
        <end position="149"/>
    </location>
</feature>
<dbReference type="InterPro" id="IPR002347">
    <property type="entry name" value="SDR_fam"/>
</dbReference>
<evidence type="ECO:0000313" key="6">
    <source>
        <dbReference type="Proteomes" id="UP000245680"/>
    </source>
</evidence>
<dbReference type="InterPro" id="IPR020904">
    <property type="entry name" value="Sc_DH/Rdtase_CS"/>
</dbReference>
<name>A0A2V2LHD7_9RHOB</name>
<feature type="compositionally biased region" description="Gly residues" evidence="4">
    <location>
        <begin position="14"/>
        <end position="24"/>
    </location>
</feature>
<dbReference type="CDD" id="cd05233">
    <property type="entry name" value="SDR_c"/>
    <property type="match status" value="1"/>
</dbReference>
<keyword evidence="6" id="KW-1185">Reference proteome</keyword>
<evidence type="ECO:0000313" key="5">
    <source>
        <dbReference type="EMBL" id="PWR01303.1"/>
    </source>
</evidence>
<sequence length="443" mass="46880">MAGHAVGLHDGQGRGRGPGAGPFGRNGLRYGRAGRRGGGGRGRALRTACRLADRGRKPLVPRDLRHVRRCARGHARLRPGGHKRCARSGRSTAAPSRRRGDRDRLRSARCRPLAGAGPVSRPRPSDDRARIPARRHRESHPGHRRRHAQAWRSGSRLTHEAYMTQFHVPTDPATFVPDRFAGQVMLVTGGGGGMGLACATRAAREGAAVVLADINEEAATAAAAEISGAGGQALGIGADITSRDDCTRMVESVVEAYGGLDVAINNAGVMDGGRDGQPAPLHLANDTYIRGTIEINVLGTMYACAAELSRMVEQQRGGAIVNVGSHTALTGSVGTPAYVASKHAISGLTRAIAMDYAPHGVRCNSVNMCATDTPMLERAMEFVRSRHTEDKPDTPRATMKSSALIGRVSTVWEQAAVILFVASRDASYMTGALVASDGGWTAY</sequence>
<feature type="compositionally biased region" description="Basic residues" evidence="4">
    <location>
        <begin position="71"/>
        <end position="87"/>
    </location>
</feature>
<dbReference type="InterPro" id="IPR036291">
    <property type="entry name" value="NAD(P)-bd_dom_sf"/>
</dbReference>
<dbReference type="PRINTS" id="PR00081">
    <property type="entry name" value="GDHRDH"/>
</dbReference>
<feature type="region of interest" description="Disordered" evidence="4">
    <location>
        <begin position="1"/>
        <end position="44"/>
    </location>
</feature>
<keyword evidence="2" id="KW-0560">Oxidoreductase</keyword>
<dbReference type="PANTHER" id="PTHR24321">
    <property type="entry name" value="DEHYDROGENASES, SHORT CHAIN"/>
    <property type="match status" value="1"/>
</dbReference>
<dbReference type="Pfam" id="PF00106">
    <property type="entry name" value="adh_short"/>
    <property type="match status" value="1"/>
</dbReference>
<gene>
    <name evidence="5" type="ORF">DKT77_17215</name>
</gene>
<dbReference type="Gene3D" id="3.40.50.720">
    <property type="entry name" value="NAD(P)-binding Rossmann-like Domain"/>
    <property type="match status" value="1"/>
</dbReference>
<evidence type="ECO:0000256" key="2">
    <source>
        <dbReference type="ARBA" id="ARBA00023002"/>
    </source>
</evidence>
<dbReference type="PRINTS" id="PR00080">
    <property type="entry name" value="SDRFAMILY"/>
</dbReference>
<dbReference type="PROSITE" id="PS00061">
    <property type="entry name" value="ADH_SHORT"/>
    <property type="match status" value="1"/>
</dbReference>